<keyword evidence="3" id="KW-1185">Reference proteome</keyword>
<feature type="compositionally biased region" description="Gly residues" evidence="1">
    <location>
        <begin position="230"/>
        <end position="241"/>
    </location>
</feature>
<dbReference type="EMBL" id="RBAL01000029">
    <property type="protein sequence ID" value="RKN37020.1"/>
    <property type="molecule type" value="Genomic_DNA"/>
</dbReference>
<evidence type="ECO:0000313" key="3">
    <source>
        <dbReference type="Proteomes" id="UP000272474"/>
    </source>
</evidence>
<sequence length="261" mass="26772">MTSGQGATTGAALPIRVAGTGEELALRPTRLIVAGYTGSDAAAVAAHIEELAAIGIPPPPTVPAFYDLDPALLTCEATVRVRGAQTSGEAEPVLIRHQGRHLLTVGSDHTDRAMERTGIAASKAACPKPVGRLAADLGADLAALPWESLSLESTVDGTPYQRGGAGGLRHPADTLARMTAALGEPEGDLVLFLGTLPLLTGSFVYGTRWRLRLGLPDGTRLEHAYEAVPGGPGRGEAGGPGDETHPARDGGGTTPTKETSR</sequence>
<evidence type="ECO:0000313" key="2">
    <source>
        <dbReference type="EMBL" id="RKN37020.1"/>
    </source>
</evidence>
<dbReference type="RefSeq" id="WP_120684839.1">
    <property type="nucleotide sequence ID" value="NZ_RBAL01000029.1"/>
</dbReference>
<dbReference type="InterPro" id="IPR021269">
    <property type="entry name" value="DUF2848"/>
</dbReference>
<dbReference type="Pfam" id="PF11010">
    <property type="entry name" value="DUF2848"/>
    <property type="match status" value="1"/>
</dbReference>
<accession>A0A3A9YL70</accession>
<dbReference type="OrthoDB" id="9792678at2"/>
<dbReference type="SUPFAM" id="SSF56529">
    <property type="entry name" value="FAH"/>
    <property type="match status" value="1"/>
</dbReference>
<gene>
    <name evidence="2" type="ORF">D7294_29315</name>
</gene>
<proteinExistence type="predicted"/>
<dbReference type="GO" id="GO:0003824">
    <property type="term" value="F:catalytic activity"/>
    <property type="evidence" value="ECO:0007669"/>
    <property type="project" value="InterPro"/>
</dbReference>
<evidence type="ECO:0000256" key="1">
    <source>
        <dbReference type="SAM" id="MobiDB-lite"/>
    </source>
</evidence>
<organism evidence="2 3">
    <name type="scientific">Streptomyces hoynatensis</name>
    <dbReference type="NCBI Taxonomy" id="1141874"/>
    <lineage>
        <taxon>Bacteria</taxon>
        <taxon>Bacillati</taxon>
        <taxon>Actinomycetota</taxon>
        <taxon>Actinomycetes</taxon>
        <taxon>Kitasatosporales</taxon>
        <taxon>Streptomycetaceae</taxon>
        <taxon>Streptomyces</taxon>
    </lineage>
</organism>
<reference evidence="2 3" key="1">
    <citation type="journal article" date="2014" name="Int. J. Syst. Evol. Microbiol.">
        <title>Streptomyces hoynatensis sp. nov., isolated from deep marine sediment.</title>
        <authorList>
            <person name="Veyisoglu A."/>
            <person name="Sahin N."/>
        </authorList>
    </citation>
    <scope>NUCLEOTIDE SEQUENCE [LARGE SCALE GENOMIC DNA]</scope>
    <source>
        <strain evidence="2 3">KCTC 29097</strain>
    </source>
</reference>
<dbReference type="AlphaFoldDB" id="A0A3A9YL70"/>
<name>A0A3A9YL70_9ACTN</name>
<dbReference type="InterPro" id="IPR036663">
    <property type="entry name" value="Fumarylacetoacetase_C_sf"/>
</dbReference>
<comment type="caution">
    <text evidence="2">The sequence shown here is derived from an EMBL/GenBank/DDBJ whole genome shotgun (WGS) entry which is preliminary data.</text>
</comment>
<protein>
    <submittedName>
        <fullName evidence="2">DUF2848 domain-containing protein</fullName>
    </submittedName>
</protein>
<feature type="region of interest" description="Disordered" evidence="1">
    <location>
        <begin position="224"/>
        <end position="261"/>
    </location>
</feature>
<dbReference type="Proteomes" id="UP000272474">
    <property type="component" value="Unassembled WGS sequence"/>
</dbReference>